<name>A0A2P2QVC1_RHIMU</name>
<protein>
    <submittedName>
        <fullName evidence="1">Uncharacterized protein</fullName>
    </submittedName>
</protein>
<sequence>MQGSLVDVSAWMIPCVHLVQENYSTANSHMMSLNVHSCCFTLCGYCIEVCLCCQ</sequence>
<accession>A0A2P2QVC1</accession>
<dbReference type="EMBL" id="GGEC01090485">
    <property type="protein sequence ID" value="MBX70969.1"/>
    <property type="molecule type" value="Transcribed_RNA"/>
</dbReference>
<evidence type="ECO:0000313" key="1">
    <source>
        <dbReference type="EMBL" id="MBX70969.1"/>
    </source>
</evidence>
<proteinExistence type="predicted"/>
<organism evidence="1">
    <name type="scientific">Rhizophora mucronata</name>
    <name type="common">Asiatic mangrove</name>
    <dbReference type="NCBI Taxonomy" id="61149"/>
    <lineage>
        <taxon>Eukaryota</taxon>
        <taxon>Viridiplantae</taxon>
        <taxon>Streptophyta</taxon>
        <taxon>Embryophyta</taxon>
        <taxon>Tracheophyta</taxon>
        <taxon>Spermatophyta</taxon>
        <taxon>Magnoliopsida</taxon>
        <taxon>eudicotyledons</taxon>
        <taxon>Gunneridae</taxon>
        <taxon>Pentapetalae</taxon>
        <taxon>rosids</taxon>
        <taxon>fabids</taxon>
        <taxon>Malpighiales</taxon>
        <taxon>Rhizophoraceae</taxon>
        <taxon>Rhizophora</taxon>
    </lineage>
</organism>
<reference evidence="1" key="1">
    <citation type="submission" date="2018-02" db="EMBL/GenBank/DDBJ databases">
        <title>Rhizophora mucronata_Transcriptome.</title>
        <authorList>
            <person name="Meera S.P."/>
            <person name="Sreeshan A."/>
            <person name="Augustine A."/>
        </authorList>
    </citation>
    <scope>NUCLEOTIDE SEQUENCE</scope>
    <source>
        <tissue evidence="1">Leaf</tissue>
    </source>
</reference>
<dbReference type="AlphaFoldDB" id="A0A2P2QVC1"/>